<dbReference type="SUPFAM" id="SSF53474">
    <property type="entry name" value="alpha/beta-Hydrolases"/>
    <property type="match status" value="1"/>
</dbReference>
<dbReference type="Proteomes" id="UP001600424">
    <property type="component" value="Unassembled WGS sequence"/>
</dbReference>
<proteinExistence type="inferred from homology"/>
<dbReference type="PANTHER" id="PTHR11487">
    <property type="entry name" value="THIOESTERASE"/>
    <property type="match status" value="1"/>
</dbReference>
<comment type="similarity">
    <text evidence="1">Belongs to the thioesterase family.</text>
</comment>
<evidence type="ECO:0000313" key="3">
    <source>
        <dbReference type="EMBL" id="MFE5980971.1"/>
    </source>
</evidence>
<keyword evidence="4" id="KW-1185">Reference proteome</keyword>
<name>A0ABW6ITM1_STRWE</name>
<gene>
    <name evidence="3" type="ORF">ACFQ63_14810</name>
</gene>
<accession>A0ABW6ITM1</accession>
<dbReference type="InterPro" id="IPR001031">
    <property type="entry name" value="Thioesterase"/>
</dbReference>
<reference evidence="3 4" key="1">
    <citation type="submission" date="2024-09" db="EMBL/GenBank/DDBJ databases">
        <title>The Natural Products Discovery Center: Release of the First 8490 Sequenced Strains for Exploring Actinobacteria Biosynthetic Diversity.</title>
        <authorList>
            <person name="Kalkreuter E."/>
            <person name="Kautsar S.A."/>
            <person name="Yang D."/>
            <person name="Bader C.D."/>
            <person name="Teijaro C.N."/>
            <person name="Fluegel L."/>
            <person name="Davis C.M."/>
            <person name="Simpson J.R."/>
            <person name="Lauterbach L."/>
            <person name="Steele A.D."/>
            <person name="Gui C."/>
            <person name="Meng S."/>
            <person name="Li G."/>
            <person name="Viehrig K."/>
            <person name="Ye F."/>
            <person name="Su P."/>
            <person name="Kiefer A.F."/>
            <person name="Nichols A."/>
            <person name="Cepeda A.J."/>
            <person name="Yan W."/>
            <person name="Fan B."/>
            <person name="Jiang Y."/>
            <person name="Adhikari A."/>
            <person name="Zheng C.-J."/>
            <person name="Schuster L."/>
            <person name="Cowan T.M."/>
            <person name="Smanski M.J."/>
            <person name="Chevrette M.G."/>
            <person name="De Carvalho L.P.S."/>
            <person name="Shen B."/>
        </authorList>
    </citation>
    <scope>NUCLEOTIDE SEQUENCE [LARGE SCALE GENOMIC DNA]</scope>
    <source>
        <strain evidence="3 4">NPDC056472</strain>
    </source>
</reference>
<protein>
    <submittedName>
        <fullName evidence="3">Thioesterase II family protein</fullName>
    </submittedName>
</protein>
<dbReference type="EMBL" id="JBHTRV010000009">
    <property type="protein sequence ID" value="MFE5980971.1"/>
    <property type="molecule type" value="Genomic_DNA"/>
</dbReference>
<evidence type="ECO:0000256" key="1">
    <source>
        <dbReference type="ARBA" id="ARBA00007169"/>
    </source>
</evidence>
<organism evidence="3 4">
    <name type="scientific">Streptomyces wedmorensis</name>
    <dbReference type="NCBI Taxonomy" id="43759"/>
    <lineage>
        <taxon>Bacteria</taxon>
        <taxon>Bacillati</taxon>
        <taxon>Actinomycetota</taxon>
        <taxon>Actinomycetes</taxon>
        <taxon>Kitasatosporales</taxon>
        <taxon>Streptomycetaceae</taxon>
        <taxon>Streptomyces</taxon>
    </lineage>
</organism>
<evidence type="ECO:0000313" key="4">
    <source>
        <dbReference type="Proteomes" id="UP001600424"/>
    </source>
</evidence>
<dbReference type="InterPro" id="IPR029058">
    <property type="entry name" value="AB_hydrolase_fold"/>
</dbReference>
<evidence type="ECO:0000259" key="2">
    <source>
        <dbReference type="Pfam" id="PF00975"/>
    </source>
</evidence>
<sequence length="271" mass="29463">MAENRALRRPFPRPGAAMRLVCLPHAGGSQSLYQGWAQLLPPEIELIVACPPGRLDRIDDPWPASMADLAAGFAAELAPWLDRPWAAFGHSMGALVGHELVLRVGQMGLPAPARLFASACAAPTLRRDRGQHVMTDDDLCAELAALGGIDPALLELPELREMVLPVIRGDYELLARYQPRRGDLLSCPVSAFVGLDDAELTLDGAARWSEWTTGPSEVVEFAGGHFYLSEQPERVIGELLDRLPVAGAVRRAFDRSGTEMSGWPPTPQEFL</sequence>
<feature type="domain" description="Thioesterase" evidence="2">
    <location>
        <begin position="19"/>
        <end position="240"/>
    </location>
</feature>
<dbReference type="Gene3D" id="3.40.50.1820">
    <property type="entry name" value="alpha/beta hydrolase"/>
    <property type="match status" value="1"/>
</dbReference>
<dbReference type="RefSeq" id="WP_386251034.1">
    <property type="nucleotide sequence ID" value="NZ_JBHTRV010000009.1"/>
</dbReference>
<dbReference type="InterPro" id="IPR012223">
    <property type="entry name" value="TEII"/>
</dbReference>
<dbReference type="Pfam" id="PF00975">
    <property type="entry name" value="Thioesterase"/>
    <property type="match status" value="1"/>
</dbReference>
<comment type="caution">
    <text evidence="3">The sequence shown here is derived from an EMBL/GenBank/DDBJ whole genome shotgun (WGS) entry which is preliminary data.</text>
</comment>
<dbReference type="PANTHER" id="PTHR11487:SF0">
    <property type="entry name" value="S-ACYL FATTY ACID SYNTHASE THIOESTERASE, MEDIUM CHAIN"/>
    <property type="match status" value="1"/>
</dbReference>